<dbReference type="GO" id="GO:0016491">
    <property type="term" value="F:oxidoreductase activity"/>
    <property type="evidence" value="ECO:0007669"/>
    <property type="project" value="InterPro"/>
</dbReference>
<reference evidence="2" key="1">
    <citation type="submission" date="2014-03" db="EMBL/GenBank/DDBJ databases">
        <title>Draft Genome Sequence of Mycobacterium cosmeticum DSM 44829.</title>
        <authorList>
            <person name="Croce O."/>
            <person name="Robert C."/>
            <person name="Raoult D."/>
            <person name="Drancourt M."/>
        </authorList>
    </citation>
    <scope>NUCLEOTIDE SEQUENCE [LARGE SCALE GENOMIC DNA]</scope>
    <source>
        <strain evidence="2">DSM 44829</strain>
    </source>
</reference>
<dbReference type="Proteomes" id="UP000028870">
    <property type="component" value="Unassembled WGS sequence"/>
</dbReference>
<name>W9BLQ0_MYCCO</name>
<gene>
    <name evidence="2" type="ORF">BN977_04865</name>
</gene>
<dbReference type="eggNOG" id="COG0655">
    <property type="taxonomic scope" value="Bacteria"/>
</dbReference>
<proteinExistence type="predicted"/>
<keyword evidence="3" id="KW-1185">Reference proteome</keyword>
<dbReference type="RefSeq" id="WP_407661207.1">
    <property type="nucleotide sequence ID" value="NZ_CCBB010000003.1"/>
</dbReference>
<dbReference type="SUPFAM" id="SSF52218">
    <property type="entry name" value="Flavoproteins"/>
    <property type="match status" value="1"/>
</dbReference>
<evidence type="ECO:0000259" key="1">
    <source>
        <dbReference type="Pfam" id="PF03358"/>
    </source>
</evidence>
<reference evidence="2" key="2">
    <citation type="submission" date="2014-03" db="EMBL/GenBank/DDBJ databases">
        <authorList>
            <person name="Urmite Genomes"/>
        </authorList>
    </citation>
    <scope>NUCLEOTIDE SEQUENCE</scope>
    <source>
        <strain evidence="2">DSM 44829</strain>
    </source>
</reference>
<sequence>MMTAVSPPCALALVCSLKPSPARSSSELMADHVCSALRTMGVNTETLRCADHAIAPGVQADMGDGDEWPRIREKVLAADILVLSTPVWLGHPSSVAQRVLERLDADLSTTDELGRPVMVDKVAVVAVVGNEDGAHKTVADLFQALNDIGFSIPAQGCTYWNGEAMGSTDYQDLDRVPDAVSSATVAAARNAAHLAETLRTGGYPRYA</sequence>
<comment type="caution">
    <text evidence="2">The sequence shown here is derived from an EMBL/GenBank/DDBJ whole genome shotgun (WGS) entry which is preliminary data.</text>
</comment>
<dbReference type="Pfam" id="PF03358">
    <property type="entry name" value="FMN_red"/>
    <property type="match status" value="1"/>
</dbReference>
<evidence type="ECO:0000313" key="3">
    <source>
        <dbReference type="Proteomes" id="UP000028870"/>
    </source>
</evidence>
<dbReference type="Gene3D" id="3.40.50.360">
    <property type="match status" value="1"/>
</dbReference>
<dbReference type="STRING" id="258533.BN977_04865"/>
<dbReference type="AlphaFoldDB" id="W9BLQ0"/>
<dbReference type="InterPro" id="IPR005025">
    <property type="entry name" value="FMN_Rdtase-like_dom"/>
</dbReference>
<dbReference type="InterPro" id="IPR029039">
    <property type="entry name" value="Flavoprotein-like_sf"/>
</dbReference>
<evidence type="ECO:0000313" key="2">
    <source>
        <dbReference type="EMBL" id="CDO10035.1"/>
    </source>
</evidence>
<accession>W9BLQ0</accession>
<protein>
    <submittedName>
        <fullName evidence="2">Multimeric flavodoxin WrbA</fullName>
    </submittedName>
</protein>
<feature type="domain" description="NADPH-dependent FMN reductase-like" evidence="1">
    <location>
        <begin position="11"/>
        <end position="151"/>
    </location>
</feature>
<organism evidence="2 3">
    <name type="scientific">Mycolicibacterium cosmeticum</name>
    <dbReference type="NCBI Taxonomy" id="258533"/>
    <lineage>
        <taxon>Bacteria</taxon>
        <taxon>Bacillati</taxon>
        <taxon>Actinomycetota</taxon>
        <taxon>Actinomycetes</taxon>
        <taxon>Mycobacteriales</taxon>
        <taxon>Mycobacteriaceae</taxon>
        <taxon>Mycolicibacterium</taxon>
    </lineage>
</organism>
<dbReference type="EMBL" id="CCBB010000003">
    <property type="protein sequence ID" value="CDO10035.1"/>
    <property type="molecule type" value="Genomic_DNA"/>
</dbReference>